<sequence>MSVSPQDIPLAGLHRIDNGLIACMLLGSEVDALDILADLTAAGYRGPVVVIAPPLPDPAMVERELARAAPGISVSLLVL</sequence>
<protein>
    <submittedName>
        <fullName evidence="1">Uncharacterized protein</fullName>
    </submittedName>
</protein>
<organism evidence="1 2">
    <name type="scientific">Pseudotabrizicola sediminis</name>
    <dbReference type="NCBI Taxonomy" id="2486418"/>
    <lineage>
        <taxon>Bacteria</taxon>
        <taxon>Pseudomonadati</taxon>
        <taxon>Pseudomonadota</taxon>
        <taxon>Alphaproteobacteria</taxon>
        <taxon>Rhodobacterales</taxon>
        <taxon>Paracoccaceae</taxon>
        <taxon>Pseudotabrizicola</taxon>
    </lineage>
</organism>
<reference evidence="1 2" key="1">
    <citation type="submission" date="2018-11" db="EMBL/GenBank/DDBJ databases">
        <title>Tabrizicola sp. isolated from sediment of alpine lake.</title>
        <authorList>
            <person name="Liu Z."/>
        </authorList>
    </citation>
    <scope>NUCLEOTIDE SEQUENCE [LARGE SCALE GENOMIC DNA]</scope>
    <source>
        <strain evidence="1 2">DRYC-M-16</strain>
    </source>
</reference>
<keyword evidence="2" id="KW-1185">Reference proteome</keyword>
<gene>
    <name evidence="1" type="ORF">EEB11_01480</name>
</gene>
<proteinExistence type="predicted"/>
<name>A0ABY2KRB9_9RHOB</name>
<comment type="caution">
    <text evidence="1">The sequence shown here is derived from an EMBL/GenBank/DDBJ whole genome shotgun (WGS) entry which is preliminary data.</text>
</comment>
<evidence type="ECO:0000313" key="1">
    <source>
        <dbReference type="EMBL" id="TGD45258.1"/>
    </source>
</evidence>
<dbReference type="Proteomes" id="UP000297741">
    <property type="component" value="Unassembled WGS sequence"/>
</dbReference>
<accession>A0ABY2KRB9</accession>
<dbReference type="EMBL" id="RPEM01000001">
    <property type="protein sequence ID" value="TGD45258.1"/>
    <property type="molecule type" value="Genomic_DNA"/>
</dbReference>
<evidence type="ECO:0000313" key="2">
    <source>
        <dbReference type="Proteomes" id="UP000297741"/>
    </source>
</evidence>